<comment type="caution">
    <text evidence="1">The sequence shown here is derived from an EMBL/GenBank/DDBJ whole genome shotgun (WGS) entry which is preliminary data.</text>
</comment>
<dbReference type="AlphaFoldDB" id="A0A256GIY0"/>
<proteinExistence type="predicted"/>
<dbReference type="Proteomes" id="UP000216363">
    <property type="component" value="Unassembled WGS sequence"/>
</dbReference>
<organism evidence="1 2">
    <name type="scientific">Brucella lupini</name>
    <dbReference type="NCBI Taxonomy" id="255457"/>
    <lineage>
        <taxon>Bacteria</taxon>
        <taxon>Pseudomonadati</taxon>
        <taxon>Pseudomonadota</taxon>
        <taxon>Alphaproteobacteria</taxon>
        <taxon>Hyphomicrobiales</taxon>
        <taxon>Brucellaceae</taxon>
        <taxon>Brucella/Ochrobactrum group</taxon>
        <taxon>Brucella</taxon>
    </lineage>
</organism>
<evidence type="ECO:0000313" key="2">
    <source>
        <dbReference type="Proteomes" id="UP000216363"/>
    </source>
</evidence>
<dbReference type="EMBL" id="NNRN01000053">
    <property type="protein sequence ID" value="OYR27113.1"/>
    <property type="molecule type" value="Genomic_DNA"/>
</dbReference>
<protein>
    <submittedName>
        <fullName evidence="1">Uncharacterized protein</fullName>
    </submittedName>
</protein>
<name>A0A256GIY0_9HYPH</name>
<evidence type="ECO:0000313" key="1">
    <source>
        <dbReference type="EMBL" id="OYR27113.1"/>
    </source>
</evidence>
<reference evidence="1 2" key="1">
    <citation type="submission" date="2017-07" db="EMBL/GenBank/DDBJ databases">
        <title>Draft genome of Ochrobactrum lupini type strain LUP21.</title>
        <authorList>
            <person name="Krzyzanowska D.M."/>
            <person name="Jafra S."/>
        </authorList>
    </citation>
    <scope>NUCLEOTIDE SEQUENCE [LARGE SCALE GENOMIC DNA]</scope>
    <source>
        <strain evidence="1 2">LUP21</strain>
    </source>
</reference>
<accession>A0A256GIY0</accession>
<sequence>MLLRQLLSKRHLNFNDTGLTPCQFSAYQFHGCLPTKTFLDALFEIRFCYTMR</sequence>
<gene>
    <name evidence="1" type="ORF">CES86_3467</name>
</gene>